<evidence type="ECO:0000313" key="2">
    <source>
        <dbReference type="Proteomes" id="UP001595530"/>
    </source>
</evidence>
<proteinExistence type="predicted"/>
<evidence type="ECO:0000313" key="1">
    <source>
        <dbReference type="EMBL" id="MFC3111283.1"/>
    </source>
</evidence>
<reference evidence="2" key="1">
    <citation type="journal article" date="2019" name="Int. J. Syst. Evol. Microbiol.">
        <title>The Global Catalogue of Microorganisms (GCM) 10K type strain sequencing project: providing services to taxonomists for standard genome sequencing and annotation.</title>
        <authorList>
            <consortium name="The Broad Institute Genomics Platform"/>
            <consortium name="The Broad Institute Genome Sequencing Center for Infectious Disease"/>
            <person name="Wu L."/>
            <person name="Ma J."/>
        </authorList>
    </citation>
    <scope>NUCLEOTIDE SEQUENCE [LARGE SCALE GENOMIC DNA]</scope>
    <source>
        <strain evidence="2">KCTC 42986</strain>
    </source>
</reference>
<protein>
    <submittedName>
        <fullName evidence="1">Uncharacterized protein</fullName>
    </submittedName>
</protein>
<name>A0ABV7FB34_9BURK</name>
<comment type="caution">
    <text evidence="1">The sequence shown here is derived from an EMBL/GenBank/DDBJ whole genome shotgun (WGS) entry which is preliminary data.</text>
</comment>
<keyword evidence="2" id="KW-1185">Reference proteome</keyword>
<organism evidence="1 2">
    <name type="scientific">Undibacterium arcticum</name>
    <dbReference type="NCBI Taxonomy" id="1762892"/>
    <lineage>
        <taxon>Bacteria</taxon>
        <taxon>Pseudomonadati</taxon>
        <taxon>Pseudomonadota</taxon>
        <taxon>Betaproteobacteria</taxon>
        <taxon>Burkholderiales</taxon>
        <taxon>Oxalobacteraceae</taxon>
        <taxon>Undibacterium</taxon>
    </lineage>
</organism>
<dbReference type="RefSeq" id="WP_390333430.1">
    <property type="nucleotide sequence ID" value="NZ_JBHRTP010000109.1"/>
</dbReference>
<dbReference type="Proteomes" id="UP001595530">
    <property type="component" value="Unassembled WGS sequence"/>
</dbReference>
<gene>
    <name evidence="1" type="ORF">ACFOFO_25620</name>
</gene>
<sequence length="57" mass="6427">MQESPFNAAGLEGIANDQGVSRKDDLAMLVTERLIQRERLAGNIMLEGQIWIWVGER</sequence>
<dbReference type="EMBL" id="JBHRTP010000109">
    <property type="protein sequence ID" value="MFC3111283.1"/>
    <property type="molecule type" value="Genomic_DNA"/>
</dbReference>
<accession>A0ABV7FB34</accession>